<proteinExistence type="predicted"/>
<evidence type="ECO:0000259" key="1">
    <source>
        <dbReference type="Pfam" id="PF15063"/>
    </source>
</evidence>
<organism evidence="2 3">
    <name type="scientific">Astyanax mexicanus</name>
    <name type="common">Blind cave fish</name>
    <name type="synonym">Astyanax fasciatus mexicanus</name>
    <dbReference type="NCBI Taxonomy" id="7994"/>
    <lineage>
        <taxon>Eukaryota</taxon>
        <taxon>Metazoa</taxon>
        <taxon>Chordata</taxon>
        <taxon>Craniata</taxon>
        <taxon>Vertebrata</taxon>
        <taxon>Euteleostomi</taxon>
        <taxon>Actinopterygii</taxon>
        <taxon>Neopterygii</taxon>
        <taxon>Teleostei</taxon>
        <taxon>Ostariophysi</taxon>
        <taxon>Characiformes</taxon>
        <taxon>Characoidei</taxon>
        <taxon>Acestrorhamphidae</taxon>
        <taxon>Acestrorhamphinae</taxon>
        <taxon>Astyanax</taxon>
    </lineage>
</organism>
<dbReference type="PANTHER" id="PTHR32358:SF1">
    <property type="entry name" value="TRANSCRIPTIONAL AND IMMUNE RESPONSE REGULATOR"/>
    <property type="match status" value="1"/>
</dbReference>
<dbReference type="PANTHER" id="PTHR32358">
    <property type="entry name" value="TRANSCRIPTIONAL AND IMMUNE RESPONSE REGULATOR"/>
    <property type="match status" value="1"/>
</dbReference>
<accession>A0A8T2KXJ6</accession>
<dbReference type="GO" id="GO:0005112">
    <property type="term" value="F:Notch binding"/>
    <property type="evidence" value="ECO:0007669"/>
    <property type="project" value="TreeGrafter"/>
</dbReference>
<dbReference type="EMBL" id="JAICCE010000020">
    <property type="protein sequence ID" value="KAG9263377.1"/>
    <property type="molecule type" value="Genomic_DNA"/>
</dbReference>
<dbReference type="AlphaFoldDB" id="A0A8T2KXJ6"/>
<dbReference type="GO" id="GO:0005634">
    <property type="term" value="C:nucleus"/>
    <property type="evidence" value="ECO:0007669"/>
    <property type="project" value="TreeGrafter"/>
</dbReference>
<dbReference type="GO" id="GO:0045746">
    <property type="term" value="P:negative regulation of Notch signaling pathway"/>
    <property type="evidence" value="ECO:0007669"/>
    <property type="project" value="TreeGrafter"/>
</dbReference>
<feature type="domain" description="Arginine vasopressin-induced protein 1/transcriptional and immune response regulator" evidence="1">
    <location>
        <begin position="121"/>
        <end position="189"/>
    </location>
</feature>
<evidence type="ECO:0000313" key="3">
    <source>
        <dbReference type="Proteomes" id="UP000752171"/>
    </source>
</evidence>
<reference evidence="2 3" key="1">
    <citation type="submission" date="2021-07" db="EMBL/GenBank/DDBJ databases">
        <authorList>
            <person name="Imarazene B."/>
            <person name="Zahm M."/>
            <person name="Klopp C."/>
            <person name="Cabau C."/>
            <person name="Beille S."/>
            <person name="Jouanno E."/>
            <person name="Castinel A."/>
            <person name="Lluch J."/>
            <person name="Gil L."/>
            <person name="Kuchtly C."/>
            <person name="Lopez Roques C."/>
            <person name="Donnadieu C."/>
            <person name="Parrinello H."/>
            <person name="Journot L."/>
            <person name="Du K."/>
            <person name="Schartl M."/>
            <person name="Retaux S."/>
            <person name="Guiguen Y."/>
        </authorList>
    </citation>
    <scope>NUCLEOTIDE SEQUENCE [LARGE SCALE GENOMIC DNA]</scope>
    <source>
        <strain evidence="2">Pach_M1</strain>
        <tissue evidence="2">Testis</tissue>
    </source>
</reference>
<dbReference type="GO" id="GO:0002264">
    <property type="term" value="P:endothelial cell activation involved in immune response"/>
    <property type="evidence" value="ECO:0007669"/>
    <property type="project" value="TreeGrafter"/>
</dbReference>
<comment type="caution">
    <text evidence="2">The sequence shown here is derived from an EMBL/GenBank/DDBJ whole genome shotgun (WGS) entry which is preliminary data.</text>
</comment>
<dbReference type="InterPro" id="IPR039580">
    <property type="entry name" value="Tcim"/>
</dbReference>
<dbReference type="InterPro" id="IPR020282">
    <property type="entry name" value="Avpi1/C8orf4_dom"/>
</dbReference>
<evidence type="ECO:0000313" key="2">
    <source>
        <dbReference type="EMBL" id="KAG9263377.1"/>
    </source>
</evidence>
<gene>
    <name evidence="2" type="ORF">AMEX_G23406</name>
</gene>
<protein>
    <recommendedName>
        <fullName evidence="1">Arginine vasopressin-induced protein 1/transcriptional and immune response regulator domain-containing protein</fullName>
    </recommendedName>
</protein>
<name>A0A8T2KXJ6_ASTMX</name>
<dbReference type="Proteomes" id="UP000752171">
    <property type="component" value="Unassembled WGS sequence"/>
</dbReference>
<dbReference type="Pfam" id="PF15063">
    <property type="entry name" value="TC1"/>
    <property type="match status" value="1"/>
</dbReference>
<sequence>MKSWCREIGVFQAGPFIKACPLQICSRLISHTLPLTHTLPAALPVAVPAGLPATVPAGLPAAVPVTLPAAPSAALPTALLEALPGDLPVALPANLPATIPVAMSSCNSSTLPTRQNTLPRQVCPAMAGQVFDTARRKKASANIFADVKQDVLLKLFRRAGDMRAVERANSIVTYANDPERISRALKALQQQDKKDRFTLINGLKRSSIRLH</sequence>
<dbReference type="GO" id="GO:0005829">
    <property type="term" value="C:cytosol"/>
    <property type="evidence" value="ECO:0007669"/>
    <property type="project" value="TreeGrafter"/>
</dbReference>